<sequence>MTAMEIRPPSPGHRWRSLDSATVLLSLRRLRRKESEEVGMKAKAKAISWTNDFSLSYCTVTQTSWKQEMKRSRAEGAMLPAKATAEASGKAQRRQKASTPKLATAVASPENAAARGGGDDKNPAAAAAAAAAAADIQQSSFIPSAPAEEKAVGWGDGAVELGEWWWCLWGVEEEKLLGWFPFVDEDFVCSDSRGSEAPGGLLWEEEDHDIWELQHIHEIPHAAAK</sequence>
<dbReference type="Proteomes" id="UP001055439">
    <property type="component" value="Chromosome 9"/>
</dbReference>
<protein>
    <submittedName>
        <fullName evidence="2">Uncharacterized protein</fullName>
    </submittedName>
</protein>
<dbReference type="EMBL" id="CP097511">
    <property type="protein sequence ID" value="URE43984.1"/>
    <property type="molecule type" value="Genomic_DNA"/>
</dbReference>
<gene>
    <name evidence="2" type="ORF">MUK42_15318</name>
</gene>
<evidence type="ECO:0000256" key="1">
    <source>
        <dbReference type="SAM" id="MobiDB-lite"/>
    </source>
</evidence>
<name>A0A9E7LAW0_9LILI</name>
<dbReference type="AlphaFoldDB" id="A0A9E7LAW0"/>
<evidence type="ECO:0000313" key="2">
    <source>
        <dbReference type="EMBL" id="URE43984.1"/>
    </source>
</evidence>
<feature type="region of interest" description="Disordered" evidence="1">
    <location>
        <begin position="75"/>
        <end position="122"/>
    </location>
</feature>
<accession>A0A9E7LAW0</accession>
<keyword evidence="3" id="KW-1185">Reference proteome</keyword>
<organism evidence="2 3">
    <name type="scientific">Musa troglodytarum</name>
    <name type="common">fe'i banana</name>
    <dbReference type="NCBI Taxonomy" id="320322"/>
    <lineage>
        <taxon>Eukaryota</taxon>
        <taxon>Viridiplantae</taxon>
        <taxon>Streptophyta</taxon>
        <taxon>Embryophyta</taxon>
        <taxon>Tracheophyta</taxon>
        <taxon>Spermatophyta</taxon>
        <taxon>Magnoliopsida</taxon>
        <taxon>Liliopsida</taxon>
        <taxon>Zingiberales</taxon>
        <taxon>Musaceae</taxon>
        <taxon>Musa</taxon>
    </lineage>
</organism>
<reference evidence="2" key="1">
    <citation type="submission" date="2022-05" db="EMBL/GenBank/DDBJ databases">
        <title>The Musa troglodytarum L. genome provides insights into the mechanism of non-climacteric behaviour and enrichment of carotenoids.</title>
        <authorList>
            <person name="Wang J."/>
        </authorList>
    </citation>
    <scope>NUCLEOTIDE SEQUENCE</scope>
    <source>
        <tissue evidence="2">Leaf</tissue>
    </source>
</reference>
<dbReference type="OrthoDB" id="768391at2759"/>
<evidence type="ECO:0000313" key="3">
    <source>
        <dbReference type="Proteomes" id="UP001055439"/>
    </source>
</evidence>
<proteinExistence type="predicted"/>